<name>A0A3M7TYX4_9BACI</name>
<dbReference type="Pfam" id="PF02163">
    <property type="entry name" value="Peptidase_M50"/>
    <property type="match status" value="1"/>
</dbReference>
<keyword evidence="7" id="KW-0378">Hydrolase</keyword>
<keyword evidence="6" id="KW-0479">Metal-binding</keyword>
<dbReference type="EMBL" id="RHIB01000001">
    <property type="protein sequence ID" value="RNA70653.1"/>
    <property type="molecule type" value="Genomic_DNA"/>
</dbReference>
<keyword evidence="8" id="KW-0862">Zinc</keyword>
<sequence>MDLLKIVKVHPLFWVILGSGVITGYFKEVIMMFLIVFIHEMGHGWTAKRFGWRLTKIELLPFGGVAETEEYGNRPVKEEALVIIAGPLQHLWLIALSFICLQFQWWSASDHAIFLFHNLTILAFNLLPIKPLDGGKLLFVLQTAFLPYRKALYTSFYSSLVFLTLFWCVALSILPFHLNLIVVLSFLAVHHYLEWRQRHFIFMRFLIERFEKKAKLVSRMRPLFVNGDEKVADVIKKLRRNCQHMIVLHDTGKAVEEEKILEAFFNQKKRMLPIDAVF</sequence>
<keyword evidence="15" id="KW-1185">Reference proteome</keyword>
<evidence type="ECO:0000313" key="15">
    <source>
        <dbReference type="Proteomes" id="UP000278746"/>
    </source>
</evidence>
<evidence type="ECO:0000256" key="11">
    <source>
        <dbReference type="ARBA" id="ARBA00023136"/>
    </source>
</evidence>
<dbReference type="Proteomes" id="UP000278746">
    <property type="component" value="Unassembled WGS sequence"/>
</dbReference>
<dbReference type="InterPro" id="IPR008915">
    <property type="entry name" value="Peptidase_M50"/>
</dbReference>
<evidence type="ECO:0000256" key="4">
    <source>
        <dbReference type="ARBA" id="ARBA00022670"/>
    </source>
</evidence>
<dbReference type="PANTHER" id="PTHR39188">
    <property type="entry name" value="MEMBRANE-ASSOCIATED ZINC METALLOPROTEASE M50B"/>
    <property type="match status" value="1"/>
</dbReference>
<dbReference type="PANTHER" id="PTHR39188:SF3">
    <property type="entry name" value="STAGE IV SPORULATION PROTEIN FB"/>
    <property type="match status" value="1"/>
</dbReference>
<proteinExistence type="inferred from homology"/>
<dbReference type="RefSeq" id="WP_122898667.1">
    <property type="nucleotide sequence ID" value="NZ_RHIB01000001.1"/>
</dbReference>
<dbReference type="GO" id="GO:0008237">
    <property type="term" value="F:metallopeptidase activity"/>
    <property type="evidence" value="ECO:0007669"/>
    <property type="project" value="UniProtKB-KW"/>
</dbReference>
<reference evidence="14 15" key="1">
    <citation type="submission" date="2018-10" db="EMBL/GenBank/DDBJ databases">
        <title>Bacillus Keqinensis sp. nov., a moderately halophilic bacterium isolated from a saline-alkaline lake.</title>
        <authorList>
            <person name="Wang H."/>
        </authorList>
    </citation>
    <scope>NUCLEOTIDE SEQUENCE [LARGE SCALE GENOMIC DNA]</scope>
    <source>
        <strain evidence="14 15">KQ-3</strain>
    </source>
</reference>
<keyword evidence="9 12" id="KW-1133">Transmembrane helix</keyword>
<feature type="transmembrane region" description="Helical" evidence="12">
    <location>
        <begin position="111"/>
        <end position="129"/>
    </location>
</feature>
<evidence type="ECO:0000256" key="3">
    <source>
        <dbReference type="ARBA" id="ARBA00007931"/>
    </source>
</evidence>
<evidence type="ECO:0000259" key="13">
    <source>
        <dbReference type="Pfam" id="PF02163"/>
    </source>
</evidence>
<dbReference type="CDD" id="cd06161">
    <property type="entry name" value="S2P-M50_SpoIVFB"/>
    <property type="match status" value="1"/>
</dbReference>
<dbReference type="GO" id="GO:0006508">
    <property type="term" value="P:proteolysis"/>
    <property type="evidence" value="ECO:0007669"/>
    <property type="project" value="UniProtKB-KW"/>
</dbReference>
<gene>
    <name evidence="14" type="ORF">EBO34_09680</name>
</gene>
<comment type="subcellular location">
    <subcellularLocation>
        <location evidence="2">Membrane</location>
        <topology evidence="2">Multi-pass membrane protein</topology>
    </subcellularLocation>
</comment>
<evidence type="ECO:0000256" key="2">
    <source>
        <dbReference type="ARBA" id="ARBA00004141"/>
    </source>
</evidence>
<accession>A0A3M7TYX4</accession>
<dbReference type="GO" id="GO:0016020">
    <property type="term" value="C:membrane"/>
    <property type="evidence" value="ECO:0007669"/>
    <property type="project" value="UniProtKB-SubCell"/>
</dbReference>
<feature type="transmembrane region" description="Helical" evidence="12">
    <location>
        <begin position="12"/>
        <end position="38"/>
    </location>
</feature>
<protein>
    <recommendedName>
        <fullName evidence="13">Peptidase M50 domain-containing protein</fullName>
    </recommendedName>
</protein>
<dbReference type="GO" id="GO:0046872">
    <property type="term" value="F:metal ion binding"/>
    <property type="evidence" value="ECO:0007669"/>
    <property type="project" value="UniProtKB-KW"/>
</dbReference>
<keyword evidence="11 12" id="KW-0472">Membrane</keyword>
<evidence type="ECO:0000256" key="9">
    <source>
        <dbReference type="ARBA" id="ARBA00022989"/>
    </source>
</evidence>
<evidence type="ECO:0000256" key="12">
    <source>
        <dbReference type="SAM" id="Phobius"/>
    </source>
</evidence>
<keyword evidence="5 12" id="KW-0812">Transmembrane</keyword>
<feature type="domain" description="Peptidase M50" evidence="13">
    <location>
        <begin position="29"/>
        <end position="103"/>
    </location>
</feature>
<dbReference type="AlphaFoldDB" id="A0A3M7TYX4"/>
<keyword evidence="10" id="KW-0482">Metalloprotease</keyword>
<feature type="transmembrane region" description="Helical" evidence="12">
    <location>
        <begin position="150"/>
        <end position="170"/>
    </location>
</feature>
<evidence type="ECO:0000256" key="1">
    <source>
        <dbReference type="ARBA" id="ARBA00001947"/>
    </source>
</evidence>
<evidence type="ECO:0000256" key="5">
    <source>
        <dbReference type="ARBA" id="ARBA00022692"/>
    </source>
</evidence>
<comment type="similarity">
    <text evidence="3">Belongs to the peptidase M50B family.</text>
</comment>
<evidence type="ECO:0000256" key="7">
    <source>
        <dbReference type="ARBA" id="ARBA00022801"/>
    </source>
</evidence>
<evidence type="ECO:0000313" key="14">
    <source>
        <dbReference type="EMBL" id="RNA70653.1"/>
    </source>
</evidence>
<dbReference type="OrthoDB" id="166377at2"/>
<evidence type="ECO:0000256" key="8">
    <source>
        <dbReference type="ARBA" id="ARBA00022833"/>
    </source>
</evidence>
<feature type="transmembrane region" description="Helical" evidence="12">
    <location>
        <begin position="80"/>
        <end position="105"/>
    </location>
</feature>
<organism evidence="14 15">
    <name type="scientific">Alteribacter keqinensis</name>
    <dbReference type="NCBI Taxonomy" id="2483800"/>
    <lineage>
        <taxon>Bacteria</taxon>
        <taxon>Bacillati</taxon>
        <taxon>Bacillota</taxon>
        <taxon>Bacilli</taxon>
        <taxon>Bacillales</taxon>
        <taxon>Bacillaceae</taxon>
        <taxon>Alteribacter</taxon>
    </lineage>
</organism>
<evidence type="ECO:0000256" key="10">
    <source>
        <dbReference type="ARBA" id="ARBA00023049"/>
    </source>
</evidence>
<feature type="transmembrane region" description="Helical" evidence="12">
    <location>
        <begin position="176"/>
        <end position="193"/>
    </location>
</feature>
<comment type="cofactor">
    <cofactor evidence="1">
        <name>Zn(2+)</name>
        <dbReference type="ChEBI" id="CHEBI:29105"/>
    </cofactor>
</comment>
<evidence type="ECO:0000256" key="6">
    <source>
        <dbReference type="ARBA" id="ARBA00022723"/>
    </source>
</evidence>
<comment type="caution">
    <text evidence="14">The sequence shown here is derived from an EMBL/GenBank/DDBJ whole genome shotgun (WGS) entry which is preliminary data.</text>
</comment>
<keyword evidence="4" id="KW-0645">Protease</keyword>